<keyword evidence="1" id="KW-0805">Transcription regulation</keyword>
<dbReference type="EMBL" id="CP136137">
    <property type="protein sequence ID" value="WYY08418.1"/>
    <property type="molecule type" value="Genomic_DNA"/>
</dbReference>
<dbReference type="PRINTS" id="PR00455">
    <property type="entry name" value="HTHTETR"/>
</dbReference>
<keyword evidence="7" id="KW-1185">Reference proteome</keyword>
<protein>
    <submittedName>
        <fullName evidence="6">TetR/AcrR family transcriptional regulator</fullName>
    </submittedName>
</protein>
<dbReference type="Proteomes" id="UP001479933">
    <property type="component" value="Chromosome"/>
</dbReference>
<dbReference type="InterPro" id="IPR050109">
    <property type="entry name" value="HTH-type_TetR-like_transc_reg"/>
</dbReference>
<feature type="domain" description="HTH tetR-type" evidence="5">
    <location>
        <begin position="8"/>
        <end position="68"/>
    </location>
</feature>
<proteinExistence type="predicted"/>
<dbReference type="PANTHER" id="PTHR30055">
    <property type="entry name" value="HTH-TYPE TRANSCRIPTIONAL REGULATOR RUTR"/>
    <property type="match status" value="1"/>
</dbReference>
<evidence type="ECO:0000256" key="4">
    <source>
        <dbReference type="PROSITE-ProRule" id="PRU00335"/>
    </source>
</evidence>
<feature type="DNA-binding region" description="H-T-H motif" evidence="4">
    <location>
        <begin position="31"/>
        <end position="50"/>
    </location>
</feature>
<keyword evidence="2 4" id="KW-0238">DNA-binding</keyword>
<evidence type="ECO:0000259" key="5">
    <source>
        <dbReference type="PROSITE" id="PS50977"/>
    </source>
</evidence>
<evidence type="ECO:0000256" key="3">
    <source>
        <dbReference type="ARBA" id="ARBA00023163"/>
    </source>
</evidence>
<reference evidence="6 7" key="1">
    <citation type="journal article" date="2023" name="Virus Evol.">
        <title>Computational host range prediction-The good, the bad, and the ugly.</title>
        <authorList>
            <person name="Howell A.A."/>
            <person name="Versoza C.J."/>
            <person name="Pfeifer S.P."/>
        </authorList>
    </citation>
    <scope>NUCLEOTIDE SEQUENCE [LARGE SCALE GENOMIC DNA]</scope>
    <source>
        <strain evidence="6 7">1610/1b</strain>
    </source>
</reference>
<keyword evidence="3" id="KW-0804">Transcription</keyword>
<name>A0ABZ2U3W5_9ACTN</name>
<accession>A0ABZ2U3W5</accession>
<dbReference type="InterPro" id="IPR001647">
    <property type="entry name" value="HTH_TetR"/>
</dbReference>
<evidence type="ECO:0000313" key="6">
    <source>
        <dbReference type="EMBL" id="WYY08418.1"/>
    </source>
</evidence>
<dbReference type="PANTHER" id="PTHR30055:SF234">
    <property type="entry name" value="HTH-TYPE TRANSCRIPTIONAL REGULATOR BETI"/>
    <property type="match status" value="1"/>
</dbReference>
<organism evidence="6 7">
    <name type="scientific">Gordonia hydrophobica</name>
    <dbReference type="NCBI Taxonomy" id="40516"/>
    <lineage>
        <taxon>Bacteria</taxon>
        <taxon>Bacillati</taxon>
        <taxon>Actinomycetota</taxon>
        <taxon>Actinomycetes</taxon>
        <taxon>Mycobacteriales</taxon>
        <taxon>Gordoniaceae</taxon>
        <taxon>Gordonia</taxon>
    </lineage>
</organism>
<gene>
    <name evidence="6" type="ORF">RVF87_04915</name>
</gene>
<dbReference type="Gene3D" id="1.10.357.10">
    <property type="entry name" value="Tetracycline Repressor, domain 2"/>
    <property type="match status" value="1"/>
</dbReference>
<dbReference type="SUPFAM" id="SSF46689">
    <property type="entry name" value="Homeodomain-like"/>
    <property type="match status" value="1"/>
</dbReference>
<evidence type="ECO:0000313" key="7">
    <source>
        <dbReference type="Proteomes" id="UP001479933"/>
    </source>
</evidence>
<dbReference type="RefSeq" id="WP_157086088.1">
    <property type="nucleotide sequence ID" value="NZ_CP136137.1"/>
</dbReference>
<dbReference type="Pfam" id="PF00440">
    <property type="entry name" value="TetR_N"/>
    <property type="match status" value="1"/>
</dbReference>
<evidence type="ECO:0000256" key="1">
    <source>
        <dbReference type="ARBA" id="ARBA00023015"/>
    </source>
</evidence>
<sequence>MTTETSTAGTRARLLDAAEELLARGTYDTLSVRAVCSTAGANPAAVHYHFGSKERLIAALLEDRLEPIWVSVLDGLAASPVTVREIVDALIDPLMRLQADASTAPRVRLLAEFVLAHPRAEWAGRWSDLDGWATLLTAAVPDLDVEHARRRLRFAFTVLMTELTAPHTLSPDTVEALREFLTAGLAGLPKDSL</sequence>
<dbReference type="InterPro" id="IPR009057">
    <property type="entry name" value="Homeodomain-like_sf"/>
</dbReference>
<evidence type="ECO:0000256" key="2">
    <source>
        <dbReference type="ARBA" id="ARBA00023125"/>
    </source>
</evidence>
<dbReference type="PROSITE" id="PS50977">
    <property type="entry name" value="HTH_TETR_2"/>
    <property type="match status" value="1"/>
</dbReference>